<protein>
    <recommendedName>
        <fullName evidence="9">Acyl-[acyl-carrier-protein] dehydrogenase MbtN</fullName>
    </recommendedName>
    <alternativeName>
        <fullName evidence="10">Mycobactin synthase protein N</fullName>
    </alternativeName>
</protein>
<dbReference type="Pfam" id="PF00441">
    <property type="entry name" value="Acyl-CoA_dh_1"/>
    <property type="match status" value="1"/>
</dbReference>
<dbReference type="GO" id="GO:0003995">
    <property type="term" value="F:acyl-CoA dehydrogenase activity"/>
    <property type="evidence" value="ECO:0007669"/>
    <property type="project" value="InterPro"/>
</dbReference>
<keyword evidence="6 11" id="KW-0274">FAD</keyword>
<organism evidence="15 16">
    <name type="scientific">Desulfosarcina widdelii</name>
    <dbReference type="NCBI Taxonomy" id="947919"/>
    <lineage>
        <taxon>Bacteria</taxon>
        <taxon>Pseudomonadati</taxon>
        <taxon>Thermodesulfobacteriota</taxon>
        <taxon>Desulfobacteria</taxon>
        <taxon>Desulfobacterales</taxon>
        <taxon>Desulfosarcinaceae</taxon>
        <taxon>Desulfosarcina</taxon>
    </lineage>
</organism>
<dbReference type="Pfam" id="PF02771">
    <property type="entry name" value="Acyl-CoA_dh_N"/>
    <property type="match status" value="1"/>
</dbReference>
<comment type="similarity">
    <text evidence="3 11">Belongs to the acyl-CoA dehydrogenase family.</text>
</comment>
<comment type="subunit">
    <text evidence="4">Homotetramer.</text>
</comment>
<evidence type="ECO:0000256" key="3">
    <source>
        <dbReference type="ARBA" id="ARBA00009347"/>
    </source>
</evidence>
<dbReference type="RefSeq" id="WP_155307040.1">
    <property type="nucleotide sequence ID" value="NZ_AP021875.1"/>
</dbReference>
<dbReference type="Pfam" id="PF02770">
    <property type="entry name" value="Acyl-CoA_dh_M"/>
    <property type="match status" value="1"/>
</dbReference>
<keyword evidence="7 11" id="KW-0560">Oxidoreductase</keyword>
<comment type="function">
    <text evidence="8">Catalyzes the dehydrogenation at the alpha-beta position of ACP-bound acyl chains. This results in the introduction of a double bond in the lipidic chain, which is further transferred to the epsilon-amino group of lysine residue in the mycobactin core by MbtK.</text>
</comment>
<feature type="domain" description="Acyl-CoA dehydrogenase/oxidase C-terminal" evidence="12">
    <location>
        <begin position="230"/>
        <end position="378"/>
    </location>
</feature>
<evidence type="ECO:0000256" key="5">
    <source>
        <dbReference type="ARBA" id="ARBA00022630"/>
    </source>
</evidence>
<evidence type="ECO:0000256" key="11">
    <source>
        <dbReference type="RuleBase" id="RU362125"/>
    </source>
</evidence>
<accession>A0A5K7ZF33</accession>
<dbReference type="AlphaFoldDB" id="A0A5K7ZF33"/>
<dbReference type="InterPro" id="IPR006089">
    <property type="entry name" value="Acyl-CoA_DH_CS"/>
</dbReference>
<feature type="domain" description="Acyl-CoA dehydrogenase/oxidase N-terminal" evidence="14">
    <location>
        <begin position="7"/>
        <end position="118"/>
    </location>
</feature>
<keyword evidence="16" id="KW-1185">Reference proteome</keyword>
<dbReference type="InterPro" id="IPR036250">
    <property type="entry name" value="AcylCo_DH-like_C"/>
</dbReference>
<evidence type="ECO:0000259" key="12">
    <source>
        <dbReference type="Pfam" id="PF00441"/>
    </source>
</evidence>
<evidence type="ECO:0000259" key="13">
    <source>
        <dbReference type="Pfam" id="PF02770"/>
    </source>
</evidence>
<evidence type="ECO:0000256" key="2">
    <source>
        <dbReference type="ARBA" id="ARBA00005102"/>
    </source>
</evidence>
<proteinExistence type="inferred from homology"/>
<dbReference type="GO" id="GO:0033539">
    <property type="term" value="P:fatty acid beta-oxidation using acyl-CoA dehydrogenase"/>
    <property type="evidence" value="ECO:0007669"/>
    <property type="project" value="TreeGrafter"/>
</dbReference>
<dbReference type="Gene3D" id="2.40.110.10">
    <property type="entry name" value="Butyryl-CoA Dehydrogenase, subunit A, domain 2"/>
    <property type="match status" value="1"/>
</dbReference>
<feature type="domain" description="Acyl-CoA oxidase/dehydrogenase middle" evidence="13">
    <location>
        <begin position="122"/>
        <end position="218"/>
    </location>
</feature>
<evidence type="ECO:0000259" key="14">
    <source>
        <dbReference type="Pfam" id="PF02771"/>
    </source>
</evidence>
<evidence type="ECO:0000256" key="10">
    <source>
        <dbReference type="ARBA" id="ARBA00042660"/>
    </source>
</evidence>
<dbReference type="InterPro" id="IPR037069">
    <property type="entry name" value="AcylCoA_DH/ox_N_sf"/>
</dbReference>
<dbReference type="InterPro" id="IPR013786">
    <property type="entry name" value="AcylCoA_DH/ox_N"/>
</dbReference>
<dbReference type="Gene3D" id="1.20.140.10">
    <property type="entry name" value="Butyryl-CoA Dehydrogenase, subunit A, domain 3"/>
    <property type="match status" value="1"/>
</dbReference>
<dbReference type="SUPFAM" id="SSF56645">
    <property type="entry name" value="Acyl-CoA dehydrogenase NM domain-like"/>
    <property type="match status" value="1"/>
</dbReference>
<dbReference type="PROSITE" id="PS00072">
    <property type="entry name" value="ACYL_COA_DH_1"/>
    <property type="match status" value="1"/>
</dbReference>
<keyword evidence="5 11" id="KW-0285">Flavoprotein</keyword>
<dbReference type="InterPro" id="IPR009100">
    <property type="entry name" value="AcylCoA_DH/oxidase_NM_dom_sf"/>
</dbReference>
<dbReference type="InterPro" id="IPR009075">
    <property type="entry name" value="AcylCo_DH/oxidase_C"/>
</dbReference>
<dbReference type="Gene3D" id="1.10.540.10">
    <property type="entry name" value="Acyl-CoA dehydrogenase/oxidase, N-terminal domain"/>
    <property type="match status" value="1"/>
</dbReference>
<evidence type="ECO:0000256" key="4">
    <source>
        <dbReference type="ARBA" id="ARBA00011881"/>
    </source>
</evidence>
<dbReference type="SUPFAM" id="SSF47203">
    <property type="entry name" value="Acyl-CoA dehydrogenase C-terminal domain-like"/>
    <property type="match status" value="1"/>
</dbReference>
<dbReference type="GO" id="GO:0050660">
    <property type="term" value="F:flavin adenine dinucleotide binding"/>
    <property type="evidence" value="ECO:0007669"/>
    <property type="project" value="InterPro"/>
</dbReference>
<dbReference type="InterPro" id="IPR050741">
    <property type="entry name" value="Acyl-CoA_dehydrogenase"/>
</dbReference>
<comment type="cofactor">
    <cofactor evidence="1 11">
        <name>FAD</name>
        <dbReference type="ChEBI" id="CHEBI:57692"/>
    </cofactor>
</comment>
<dbReference type="PANTHER" id="PTHR48083">
    <property type="entry name" value="MEDIUM-CHAIN SPECIFIC ACYL-COA DEHYDROGENASE, MITOCHONDRIAL-RELATED"/>
    <property type="match status" value="1"/>
</dbReference>
<dbReference type="EMBL" id="AP021875">
    <property type="protein sequence ID" value="BBO78401.1"/>
    <property type="molecule type" value="Genomic_DNA"/>
</dbReference>
<evidence type="ECO:0000256" key="9">
    <source>
        <dbReference type="ARBA" id="ARBA00040394"/>
    </source>
</evidence>
<reference evidence="15 16" key="1">
    <citation type="submission" date="2019-11" db="EMBL/GenBank/DDBJ databases">
        <title>Comparative genomics of hydrocarbon-degrading Desulfosarcina strains.</title>
        <authorList>
            <person name="Watanabe M."/>
            <person name="Kojima H."/>
            <person name="Fukui M."/>
        </authorList>
    </citation>
    <scope>NUCLEOTIDE SEQUENCE [LARGE SCALE GENOMIC DNA]</scope>
    <source>
        <strain evidence="15 16">PP31</strain>
    </source>
</reference>
<evidence type="ECO:0000256" key="8">
    <source>
        <dbReference type="ARBA" id="ARBA00037085"/>
    </source>
</evidence>
<dbReference type="GO" id="GO:0005737">
    <property type="term" value="C:cytoplasm"/>
    <property type="evidence" value="ECO:0007669"/>
    <property type="project" value="TreeGrafter"/>
</dbReference>
<evidence type="ECO:0000313" key="15">
    <source>
        <dbReference type="EMBL" id="BBO78401.1"/>
    </source>
</evidence>
<dbReference type="OrthoDB" id="9765339at2"/>
<dbReference type="InterPro" id="IPR006091">
    <property type="entry name" value="Acyl-CoA_Oxase/DH_mid-dom"/>
</dbReference>
<dbReference type="Proteomes" id="UP000427769">
    <property type="component" value="Chromosome"/>
</dbReference>
<dbReference type="InterPro" id="IPR046373">
    <property type="entry name" value="Acyl-CoA_Oxase/DH_mid-dom_sf"/>
</dbReference>
<name>A0A5K7ZF33_9BACT</name>
<dbReference type="FunFam" id="2.40.110.10:FF:000002">
    <property type="entry name" value="Acyl-CoA dehydrogenase fadE12"/>
    <property type="match status" value="1"/>
</dbReference>
<sequence>MDILTYTPEHEDFRQRLRIFCETHVIPHVDRWETEGIVPKSVWRQMGGSGFLCPAVDPKYGGIGGDFRYSVIVAEEISRTVQTGLAAALHSDVVVPYIESYGSEAVKEKYLPGCVSGECITAVAMTEPDAGSDLAGMRTTAVEEGDTVTINGAKTFISNGINCDLVVLAARNPDVENKYEALSLYVIEDGTPGFTRGRKLEKMGWHSQDTAELFFSNCRIPVGNRLGEKGMGFLMLMEKLQQERLTCAVGAVCGAERMLEWTMDFCRSHNRNGRPLSKSQTVQFELVEMAADVKIGRTFVDKLVADHIEKKNIVVETSMAKFWTTDLANRTADRALSILGDLAAMESCPLVRAWRDVRVMSIFAGTNEIMKGIAAKFMGL</sequence>
<evidence type="ECO:0000256" key="7">
    <source>
        <dbReference type="ARBA" id="ARBA00023002"/>
    </source>
</evidence>
<gene>
    <name evidence="15" type="ORF">DSCW_58180</name>
</gene>
<comment type="pathway">
    <text evidence="2">Siderophore biosynthesis; mycobactin biosynthesis.</text>
</comment>
<dbReference type="PANTHER" id="PTHR48083:SF20">
    <property type="entry name" value="LONG-CHAIN SPECIFIC ACYL-COA DEHYDROGENASE, MITOCHONDRIAL"/>
    <property type="match status" value="1"/>
</dbReference>
<evidence type="ECO:0000256" key="6">
    <source>
        <dbReference type="ARBA" id="ARBA00022827"/>
    </source>
</evidence>
<dbReference type="FunFam" id="1.10.540.10:FF:000026">
    <property type="entry name" value="Acyl-CoA dehydrogenase medium chain"/>
    <property type="match status" value="1"/>
</dbReference>
<dbReference type="KEGG" id="dwd:DSCW_58180"/>
<evidence type="ECO:0000313" key="16">
    <source>
        <dbReference type="Proteomes" id="UP000427769"/>
    </source>
</evidence>
<evidence type="ECO:0000256" key="1">
    <source>
        <dbReference type="ARBA" id="ARBA00001974"/>
    </source>
</evidence>